<evidence type="ECO:0000256" key="7">
    <source>
        <dbReference type="ARBA" id="ARBA00022989"/>
    </source>
</evidence>
<keyword evidence="5" id="KW-0547">Nucleotide-binding</keyword>
<keyword evidence="13" id="KW-1185">Reference proteome</keyword>
<dbReference type="InterPro" id="IPR017746">
    <property type="entry name" value="Cellulose_synthase_operon_BcsQ"/>
</dbReference>
<dbReference type="InterPro" id="IPR027417">
    <property type="entry name" value="P-loop_NTPase"/>
</dbReference>
<evidence type="ECO:0000256" key="4">
    <source>
        <dbReference type="ARBA" id="ARBA00022692"/>
    </source>
</evidence>
<keyword evidence="3" id="KW-1003">Cell membrane</keyword>
<evidence type="ECO:0000256" key="6">
    <source>
        <dbReference type="ARBA" id="ARBA00022840"/>
    </source>
</evidence>
<evidence type="ECO:0000259" key="11">
    <source>
        <dbReference type="Pfam" id="PF02706"/>
    </source>
</evidence>
<evidence type="ECO:0000313" key="12">
    <source>
        <dbReference type="EMBL" id="MBD7919249.1"/>
    </source>
</evidence>
<dbReference type="GO" id="GO:0004715">
    <property type="term" value="F:non-membrane spanning protein tyrosine kinase activity"/>
    <property type="evidence" value="ECO:0007669"/>
    <property type="project" value="UniProtKB-EC"/>
</dbReference>
<dbReference type="PANTHER" id="PTHR32309:SF13">
    <property type="entry name" value="FERRIC ENTEROBACTIN TRANSPORT PROTEIN FEPE"/>
    <property type="match status" value="1"/>
</dbReference>
<gene>
    <name evidence="12" type="ORF">H9657_13310</name>
</gene>
<evidence type="ECO:0000256" key="10">
    <source>
        <dbReference type="SAM" id="Phobius"/>
    </source>
</evidence>
<dbReference type="SUPFAM" id="SSF52540">
    <property type="entry name" value="P-loop containing nucleoside triphosphate hydrolases"/>
    <property type="match status" value="1"/>
</dbReference>
<keyword evidence="6" id="KW-0067">ATP-binding</keyword>
<dbReference type="RefSeq" id="WP_191783901.1">
    <property type="nucleotide sequence ID" value="NZ_JACSQV010000011.1"/>
</dbReference>
<keyword evidence="8 10" id="KW-0472">Membrane</keyword>
<keyword evidence="7 10" id="KW-1133">Transmembrane helix</keyword>
<dbReference type="EC" id="2.7.10.2" evidence="12"/>
<evidence type="ECO:0000256" key="2">
    <source>
        <dbReference type="ARBA" id="ARBA00006683"/>
    </source>
</evidence>
<dbReference type="Proteomes" id="UP000604241">
    <property type="component" value="Unassembled WGS sequence"/>
</dbReference>
<keyword evidence="12" id="KW-0808">Transferase</keyword>
<evidence type="ECO:0000256" key="3">
    <source>
        <dbReference type="ARBA" id="ARBA00022475"/>
    </source>
</evidence>
<keyword evidence="4 10" id="KW-0812">Transmembrane</keyword>
<dbReference type="PANTHER" id="PTHR32309">
    <property type="entry name" value="TYROSINE-PROTEIN KINASE"/>
    <property type="match status" value="1"/>
</dbReference>
<evidence type="ECO:0000313" key="13">
    <source>
        <dbReference type="Proteomes" id="UP000604241"/>
    </source>
</evidence>
<dbReference type="Pfam" id="PF06564">
    <property type="entry name" value="CBP_BcsQ"/>
    <property type="match status" value="1"/>
</dbReference>
<dbReference type="InterPro" id="IPR005702">
    <property type="entry name" value="Wzc-like_C"/>
</dbReference>
<accession>A0ABR8QFP3</accession>
<comment type="similarity">
    <text evidence="2">Belongs to the CpsC/CapA family.</text>
</comment>
<proteinExistence type="inferred from homology"/>
<name>A0ABR8QFP3_9CELL</name>
<dbReference type="InterPro" id="IPR003856">
    <property type="entry name" value="LPS_length_determ_N"/>
</dbReference>
<feature type="region of interest" description="Disordered" evidence="9">
    <location>
        <begin position="442"/>
        <end position="487"/>
    </location>
</feature>
<dbReference type="EMBL" id="JACSQV010000011">
    <property type="protein sequence ID" value="MBD7919249.1"/>
    <property type="molecule type" value="Genomic_DNA"/>
</dbReference>
<dbReference type="Pfam" id="PF02706">
    <property type="entry name" value="Wzz"/>
    <property type="match status" value="1"/>
</dbReference>
<sequence length="487" mass="51036">MELREWGRILRQRWWGVALCVVLGIGVAVALTASTPPTYRASARVYFTVSGGADLGVLVQGSTYSQRQVATFVELARVPYVLDAVVDDLALDVDARELAQRITAGVATDTSLVRISVTGSNAREAAAIADAVARELVAASGRLSPRDATGASTISGTIVENAAVPAAPVSPRPRVNLALGLLAGLVAGVGYAALRQLADNKVRNEEDVEELVQLPVLGRVPRRRRRGTGLLADADPFSPAAEAMRVLRANIEYVGRVRSHGVVAVTSAVPREGRTSIAMDLALGVARGGASVCLVDASVRSAQLTHALGMEGAAGLVEVLADAQDLDDVVRTWRDELDVLPAGRRPPNPTELLASSAMAETLRELERRYEVVVIDTPALLTVADGLVVARAAPSVLLVADVGHVTRAQLRSAVQVLRQAGANVLGVTLNRVRRGDLVSSSARPGVGRLRRRSPAAHAPEALVARSGRGAVPDAVEGAAVGHDDDARE</sequence>
<reference evidence="12 13" key="1">
    <citation type="submission" date="2020-08" db="EMBL/GenBank/DDBJ databases">
        <title>A Genomic Blueprint of the Chicken Gut Microbiome.</title>
        <authorList>
            <person name="Gilroy R."/>
            <person name="Ravi A."/>
            <person name="Getino M."/>
            <person name="Pursley I."/>
            <person name="Horton D.L."/>
            <person name="Alikhan N.-F."/>
            <person name="Baker D."/>
            <person name="Gharbi K."/>
            <person name="Hall N."/>
            <person name="Watson M."/>
            <person name="Adriaenssens E.M."/>
            <person name="Foster-Nyarko E."/>
            <person name="Jarju S."/>
            <person name="Secka A."/>
            <person name="Antonio M."/>
            <person name="Oren A."/>
            <person name="Chaudhuri R."/>
            <person name="La Ragione R.M."/>
            <person name="Hildebrand F."/>
            <person name="Pallen M.J."/>
        </authorList>
    </citation>
    <scope>NUCLEOTIDE SEQUENCE [LARGE SCALE GENOMIC DNA]</scope>
    <source>
        <strain evidence="12 13">Sa3CUA2</strain>
    </source>
</reference>
<evidence type="ECO:0000256" key="9">
    <source>
        <dbReference type="SAM" id="MobiDB-lite"/>
    </source>
</evidence>
<evidence type="ECO:0000256" key="8">
    <source>
        <dbReference type="ARBA" id="ARBA00023136"/>
    </source>
</evidence>
<dbReference type="NCBIfam" id="TIGR01007">
    <property type="entry name" value="eps_fam"/>
    <property type="match status" value="1"/>
</dbReference>
<evidence type="ECO:0000256" key="5">
    <source>
        <dbReference type="ARBA" id="ARBA00022741"/>
    </source>
</evidence>
<protein>
    <submittedName>
        <fullName evidence="12">Polysaccharide biosynthesis tyrosine autokinase</fullName>
        <ecNumber evidence="12">2.7.10.2</ecNumber>
    </submittedName>
</protein>
<dbReference type="Gene3D" id="3.40.50.300">
    <property type="entry name" value="P-loop containing nucleotide triphosphate hydrolases"/>
    <property type="match status" value="1"/>
</dbReference>
<evidence type="ECO:0000256" key="1">
    <source>
        <dbReference type="ARBA" id="ARBA00004651"/>
    </source>
</evidence>
<comment type="caution">
    <text evidence="12">The sequence shown here is derived from an EMBL/GenBank/DDBJ whole genome shotgun (WGS) entry which is preliminary data.</text>
</comment>
<feature type="domain" description="Polysaccharide chain length determinant N-terminal" evidence="11">
    <location>
        <begin position="2"/>
        <end position="89"/>
    </location>
</feature>
<dbReference type="CDD" id="cd05387">
    <property type="entry name" value="BY-kinase"/>
    <property type="match status" value="1"/>
</dbReference>
<dbReference type="InterPro" id="IPR050445">
    <property type="entry name" value="Bact_polysacc_biosynth/exp"/>
</dbReference>
<organism evidence="12 13">
    <name type="scientific">Cellulomonas avistercoris</name>
    <dbReference type="NCBI Taxonomy" id="2762242"/>
    <lineage>
        <taxon>Bacteria</taxon>
        <taxon>Bacillati</taxon>
        <taxon>Actinomycetota</taxon>
        <taxon>Actinomycetes</taxon>
        <taxon>Micrococcales</taxon>
        <taxon>Cellulomonadaceae</taxon>
        <taxon>Cellulomonas</taxon>
    </lineage>
</organism>
<comment type="subcellular location">
    <subcellularLocation>
        <location evidence="1">Cell membrane</location>
        <topology evidence="1">Multi-pass membrane protein</topology>
    </subcellularLocation>
</comment>
<feature type="transmembrane region" description="Helical" evidence="10">
    <location>
        <begin position="14"/>
        <end position="34"/>
    </location>
</feature>